<keyword evidence="1" id="KW-0472">Membrane</keyword>
<keyword evidence="1" id="KW-0812">Transmembrane</keyword>
<protein>
    <submittedName>
        <fullName evidence="2">Uncharacterized protein</fullName>
    </submittedName>
</protein>
<accession>A0A140L0Q3</accession>
<keyword evidence="3" id="KW-1185">Reference proteome</keyword>
<proteinExistence type="predicted"/>
<dbReference type="RefSeq" id="WP_068557668.1">
    <property type="nucleotide sequence ID" value="NZ_LOEE01000064.1"/>
</dbReference>
<evidence type="ECO:0000313" key="2">
    <source>
        <dbReference type="EMBL" id="KXG74128.1"/>
    </source>
</evidence>
<dbReference type="Proteomes" id="UP000070456">
    <property type="component" value="Unassembled WGS sequence"/>
</dbReference>
<feature type="transmembrane region" description="Helical" evidence="1">
    <location>
        <begin position="46"/>
        <end position="70"/>
    </location>
</feature>
<organism evidence="2 3">
    <name type="scientific">Thermotalea metallivorans</name>
    <dbReference type="NCBI Taxonomy" id="520762"/>
    <lineage>
        <taxon>Bacteria</taxon>
        <taxon>Bacillati</taxon>
        <taxon>Bacillota</taxon>
        <taxon>Clostridia</taxon>
        <taxon>Peptostreptococcales</taxon>
        <taxon>Thermotaleaceae</taxon>
        <taxon>Thermotalea</taxon>
    </lineage>
</organism>
<name>A0A140L0Q3_9FIRM</name>
<dbReference type="EMBL" id="LOEE01000064">
    <property type="protein sequence ID" value="KXG74128.1"/>
    <property type="molecule type" value="Genomic_DNA"/>
</dbReference>
<feature type="transmembrane region" description="Helical" evidence="1">
    <location>
        <begin position="21"/>
        <end position="40"/>
    </location>
</feature>
<reference evidence="2 3" key="1">
    <citation type="submission" date="2015-12" db="EMBL/GenBank/DDBJ databases">
        <title>Draft genome sequence of the thermoanaerobe Thermotalea metallivorans, an isolate from the runoff channel of the Great Artesian Basin, Australia.</title>
        <authorList>
            <person name="Patel B.K."/>
        </authorList>
    </citation>
    <scope>NUCLEOTIDE SEQUENCE [LARGE SCALE GENOMIC DNA]</scope>
    <source>
        <strain evidence="2 3">B2-1</strain>
    </source>
</reference>
<sequence>MASDIRFVRSTQPERISTTTQASLAGFISTSAGATLLAALNPGVAIGTIIGVLIGAIDVVYGTTAINGWVRYFEFVDYSTNDRVVEMYVYSSYTDAVNDVGREFLGGVNKVPSIVTRDFKSL</sequence>
<dbReference type="AlphaFoldDB" id="A0A140L0Q3"/>
<evidence type="ECO:0000256" key="1">
    <source>
        <dbReference type="SAM" id="Phobius"/>
    </source>
</evidence>
<comment type="caution">
    <text evidence="2">The sequence shown here is derived from an EMBL/GenBank/DDBJ whole genome shotgun (WGS) entry which is preliminary data.</text>
</comment>
<gene>
    <name evidence="2" type="ORF">AN619_26430</name>
</gene>
<keyword evidence="1" id="KW-1133">Transmembrane helix</keyword>
<evidence type="ECO:0000313" key="3">
    <source>
        <dbReference type="Proteomes" id="UP000070456"/>
    </source>
</evidence>